<reference evidence="2" key="1">
    <citation type="submission" date="2020-11" db="EMBL/GenBank/DDBJ databases">
        <authorList>
            <consortium name="DOE Joint Genome Institute"/>
            <person name="Ahrendt S."/>
            <person name="Riley R."/>
            <person name="Andreopoulos W."/>
            <person name="Labutti K."/>
            <person name="Pangilinan J."/>
            <person name="Ruiz-Duenas F.J."/>
            <person name="Barrasa J.M."/>
            <person name="Sanchez-Garcia M."/>
            <person name="Camarero S."/>
            <person name="Miyauchi S."/>
            <person name="Serrano A."/>
            <person name="Linde D."/>
            <person name="Babiker R."/>
            <person name="Drula E."/>
            <person name="Ayuso-Fernandez I."/>
            <person name="Pacheco R."/>
            <person name="Padilla G."/>
            <person name="Ferreira P."/>
            <person name="Barriuso J."/>
            <person name="Kellner H."/>
            <person name="Castanera R."/>
            <person name="Alfaro M."/>
            <person name="Ramirez L."/>
            <person name="Pisabarro A.G."/>
            <person name="Kuo A."/>
            <person name="Tritt A."/>
            <person name="Lipzen A."/>
            <person name="He G."/>
            <person name="Yan M."/>
            <person name="Ng V."/>
            <person name="Cullen D."/>
            <person name="Martin F."/>
            <person name="Rosso M.-N."/>
            <person name="Henrissat B."/>
            <person name="Hibbett D."/>
            <person name="Martinez A.T."/>
            <person name="Grigoriev I.V."/>
        </authorList>
    </citation>
    <scope>NUCLEOTIDE SEQUENCE</scope>
    <source>
        <strain evidence="2">AH 40177</strain>
    </source>
</reference>
<organism evidence="2 3">
    <name type="scientific">Rhodocollybia butyracea</name>
    <dbReference type="NCBI Taxonomy" id="206335"/>
    <lineage>
        <taxon>Eukaryota</taxon>
        <taxon>Fungi</taxon>
        <taxon>Dikarya</taxon>
        <taxon>Basidiomycota</taxon>
        <taxon>Agaricomycotina</taxon>
        <taxon>Agaricomycetes</taxon>
        <taxon>Agaricomycetidae</taxon>
        <taxon>Agaricales</taxon>
        <taxon>Marasmiineae</taxon>
        <taxon>Omphalotaceae</taxon>
        <taxon>Rhodocollybia</taxon>
    </lineage>
</organism>
<comment type="caution">
    <text evidence="2">The sequence shown here is derived from an EMBL/GenBank/DDBJ whole genome shotgun (WGS) entry which is preliminary data.</text>
</comment>
<dbReference type="EMBL" id="JADNRY010000366">
    <property type="protein sequence ID" value="KAF9058560.1"/>
    <property type="molecule type" value="Genomic_DNA"/>
</dbReference>
<dbReference type="Proteomes" id="UP000772434">
    <property type="component" value="Unassembled WGS sequence"/>
</dbReference>
<accession>A0A9P5TWN4</accession>
<dbReference type="OrthoDB" id="3102846at2759"/>
<evidence type="ECO:0000256" key="1">
    <source>
        <dbReference type="SAM" id="SignalP"/>
    </source>
</evidence>
<proteinExistence type="predicted"/>
<evidence type="ECO:0000313" key="2">
    <source>
        <dbReference type="EMBL" id="KAF9058560.1"/>
    </source>
</evidence>
<dbReference type="AlphaFoldDB" id="A0A9P5TWN4"/>
<keyword evidence="1" id="KW-0732">Signal</keyword>
<name>A0A9P5TWN4_9AGAR</name>
<feature type="signal peptide" evidence="1">
    <location>
        <begin position="1"/>
        <end position="22"/>
    </location>
</feature>
<keyword evidence="3" id="KW-1185">Reference proteome</keyword>
<gene>
    <name evidence="2" type="ORF">BDP27DRAFT_1372447</name>
</gene>
<sequence>MPFFWTLAALSFLDSSLYLVCTSRTECAFSPRKRRGVNMVVLNLTLQVKLQFSPTGPSGAFSNTPVVKASTSVQGFTTMISIETEDSTDNDNNDSEVIINVQSPPTRIAVPQAVSQHRLRAPSSSRPVLQAHRQHQRLCWCILWRVHLVRLFRFDSGWAKVTGEILETSPKGQVSPICSP</sequence>
<feature type="chain" id="PRO_5040181928" evidence="1">
    <location>
        <begin position="23"/>
        <end position="180"/>
    </location>
</feature>
<evidence type="ECO:0000313" key="3">
    <source>
        <dbReference type="Proteomes" id="UP000772434"/>
    </source>
</evidence>
<protein>
    <submittedName>
        <fullName evidence="2">Uncharacterized protein</fullName>
    </submittedName>
</protein>